<dbReference type="Proteomes" id="UP000823896">
    <property type="component" value="Unassembled WGS sequence"/>
</dbReference>
<feature type="chain" id="PRO_5038561921" description="PepSY domain-containing protein" evidence="1">
    <location>
        <begin position="24"/>
        <end position="191"/>
    </location>
</feature>
<dbReference type="AlphaFoldDB" id="A0A9D2SX34"/>
<evidence type="ECO:0008006" key="4">
    <source>
        <dbReference type="Google" id="ProtNLM"/>
    </source>
</evidence>
<gene>
    <name evidence="2" type="ORF">H9702_09530</name>
</gene>
<protein>
    <recommendedName>
        <fullName evidence="4">PepSY domain-containing protein</fullName>
    </recommendedName>
</protein>
<evidence type="ECO:0000256" key="1">
    <source>
        <dbReference type="SAM" id="SignalP"/>
    </source>
</evidence>
<dbReference type="EMBL" id="DWWM01000057">
    <property type="protein sequence ID" value="HJC37351.1"/>
    <property type="molecule type" value="Genomic_DNA"/>
</dbReference>
<feature type="signal peptide" evidence="1">
    <location>
        <begin position="1"/>
        <end position="23"/>
    </location>
</feature>
<comment type="caution">
    <text evidence="2">The sequence shown here is derived from an EMBL/GenBank/DDBJ whole genome shotgun (WGS) entry which is preliminary data.</text>
</comment>
<organism evidence="2 3">
    <name type="scientific">Candidatus Merdibacter merdavium</name>
    <dbReference type="NCBI Taxonomy" id="2838692"/>
    <lineage>
        <taxon>Bacteria</taxon>
        <taxon>Bacillati</taxon>
        <taxon>Bacillota</taxon>
        <taxon>Erysipelotrichia</taxon>
        <taxon>Erysipelotrichales</taxon>
        <taxon>Erysipelotrichaceae</taxon>
        <taxon>Merdibacter</taxon>
    </lineage>
</organism>
<reference evidence="2" key="1">
    <citation type="journal article" date="2021" name="PeerJ">
        <title>Extensive microbial diversity within the chicken gut microbiome revealed by metagenomics and culture.</title>
        <authorList>
            <person name="Gilroy R."/>
            <person name="Ravi A."/>
            <person name="Getino M."/>
            <person name="Pursley I."/>
            <person name="Horton D.L."/>
            <person name="Alikhan N.F."/>
            <person name="Baker D."/>
            <person name="Gharbi K."/>
            <person name="Hall N."/>
            <person name="Watson M."/>
            <person name="Adriaenssens E.M."/>
            <person name="Foster-Nyarko E."/>
            <person name="Jarju S."/>
            <person name="Secka A."/>
            <person name="Antonio M."/>
            <person name="Oren A."/>
            <person name="Chaudhuri R.R."/>
            <person name="La Ragione R."/>
            <person name="Hildebrand F."/>
            <person name="Pallen M.J."/>
        </authorList>
    </citation>
    <scope>NUCLEOTIDE SEQUENCE</scope>
    <source>
        <strain evidence="2">CHK187-11901</strain>
    </source>
</reference>
<accession>A0A9D2SX34</accession>
<evidence type="ECO:0000313" key="3">
    <source>
        <dbReference type="Proteomes" id="UP000823896"/>
    </source>
</evidence>
<keyword evidence="1" id="KW-0732">Signal</keyword>
<evidence type="ECO:0000313" key="2">
    <source>
        <dbReference type="EMBL" id="HJC37351.1"/>
    </source>
</evidence>
<dbReference type="Gene3D" id="3.10.450.40">
    <property type="match status" value="1"/>
</dbReference>
<proteinExistence type="predicted"/>
<name>A0A9D2SX34_9FIRM</name>
<sequence>MKKGILMLIALSLCGCASTPALPPQGSADEGAEKTPAVDPDHSGDPIDAFTIACADAQVSENETFNVKQEQSEESGIAVYQIEFETEYGDYDYAISVDDGDIVDADYEVDEEWLDRLGGMPLDMNEAASQVAAKIGADTEDVRIWQEEDDGRIRYEGEAFHDGVKAEFEMDAKTGIIFDWNLGITNENEDR</sequence>
<dbReference type="PROSITE" id="PS51257">
    <property type="entry name" value="PROKAR_LIPOPROTEIN"/>
    <property type="match status" value="1"/>
</dbReference>
<reference evidence="2" key="2">
    <citation type="submission" date="2021-04" db="EMBL/GenBank/DDBJ databases">
        <authorList>
            <person name="Gilroy R."/>
        </authorList>
    </citation>
    <scope>NUCLEOTIDE SEQUENCE</scope>
    <source>
        <strain evidence="2">CHK187-11901</strain>
    </source>
</reference>